<dbReference type="GO" id="GO:0016705">
    <property type="term" value="F:oxidoreductase activity, acting on paired donors, with incorporation or reduction of molecular oxygen"/>
    <property type="evidence" value="ECO:0007669"/>
    <property type="project" value="InterPro"/>
</dbReference>
<comment type="subcellular location">
    <subcellularLocation>
        <location evidence="1">Membrane</location>
    </subcellularLocation>
</comment>
<evidence type="ECO:0000256" key="13">
    <source>
        <dbReference type="SAM" id="Phobius"/>
    </source>
</evidence>
<dbReference type="SUPFAM" id="SSF48264">
    <property type="entry name" value="Cytochrome P450"/>
    <property type="match status" value="1"/>
</dbReference>
<keyword evidence="9 12" id="KW-0503">Monooxygenase</keyword>
<comment type="cofactor">
    <cofactor evidence="11">
        <name>heme</name>
        <dbReference type="ChEBI" id="CHEBI:30413"/>
    </cofactor>
</comment>
<dbReference type="InterPro" id="IPR001128">
    <property type="entry name" value="Cyt_P450"/>
</dbReference>
<dbReference type="Pfam" id="PF00067">
    <property type="entry name" value="p450"/>
    <property type="match status" value="1"/>
</dbReference>
<proteinExistence type="inferred from homology"/>
<comment type="caution">
    <text evidence="14">The sequence shown here is derived from an EMBL/GenBank/DDBJ whole genome shotgun (WGS) entry which is preliminary data.</text>
</comment>
<keyword evidence="7 12" id="KW-0560">Oxidoreductase</keyword>
<dbReference type="GO" id="GO:0016020">
    <property type="term" value="C:membrane"/>
    <property type="evidence" value="ECO:0007669"/>
    <property type="project" value="UniProtKB-SubCell"/>
</dbReference>
<dbReference type="InterPro" id="IPR036396">
    <property type="entry name" value="Cyt_P450_sf"/>
</dbReference>
<organism evidence="14 15">
    <name type="scientific">Vanilla planifolia</name>
    <name type="common">Vanilla</name>
    <dbReference type="NCBI Taxonomy" id="51239"/>
    <lineage>
        <taxon>Eukaryota</taxon>
        <taxon>Viridiplantae</taxon>
        <taxon>Streptophyta</taxon>
        <taxon>Embryophyta</taxon>
        <taxon>Tracheophyta</taxon>
        <taxon>Spermatophyta</taxon>
        <taxon>Magnoliopsida</taxon>
        <taxon>Liliopsida</taxon>
        <taxon>Asparagales</taxon>
        <taxon>Orchidaceae</taxon>
        <taxon>Vanilloideae</taxon>
        <taxon>Vanilleae</taxon>
        <taxon>Vanilla</taxon>
    </lineage>
</organism>
<evidence type="ECO:0000256" key="3">
    <source>
        <dbReference type="ARBA" id="ARBA00022617"/>
    </source>
</evidence>
<keyword evidence="5 11" id="KW-0479">Metal-binding</keyword>
<comment type="similarity">
    <text evidence="2 12">Belongs to the cytochrome P450 family.</text>
</comment>
<evidence type="ECO:0000313" key="15">
    <source>
        <dbReference type="Proteomes" id="UP000639772"/>
    </source>
</evidence>
<dbReference type="GO" id="GO:0020037">
    <property type="term" value="F:heme binding"/>
    <property type="evidence" value="ECO:0007669"/>
    <property type="project" value="InterPro"/>
</dbReference>
<accession>A0A835S069</accession>
<evidence type="ECO:0000256" key="5">
    <source>
        <dbReference type="ARBA" id="ARBA00022723"/>
    </source>
</evidence>
<dbReference type="InterPro" id="IPR017972">
    <property type="entry name" value="Cyt_P450_CS"/>
</dbReference>
<evidence type="ECO:0000256" key="12">
    <source>
        <dbReference type="RuleBase" id="RU000461"/>
    </source>
</evidence>
<dbReference type="GO" id="GO:0004497">
    <property type="term" value="F:monooxygenase activity"/>
    <property type="evidence" value="ECO:0007669"/>
    <property type="project" value="UniProtKB-KW"/>
</dbReference>
<dbReference type="AlphaFoldDB" id="A0A835S069"/>
<evidence type="ECO:0000256" key="1">
    <source>
        <dbReference type="ARBA" id="ARBA00004370"/>
    </source>
</evidence>
<keyword evidence="3 11" id="KW-0349">Heme</keyword>
<evidence type="ECO:0008006" key="16">
    <source>
        <dbReference type="Google" id="ProtNLM"/>
    </source>
</evidence>
<dbReference type="EMBL" id="JADCNM010000002">
    <property type="protein sequence ID" value="KAG0494762.1"/>
    <property type="molecule type" value="Genomic_DNA"/>
</dbReference>
<dbReference type="GO" id="GO:0005506">
    <property type="term" value="F:iron ion binding"/>
    <property type="evidence" value="ECO:0007669"/>
    <property type="project" value="InterPro"/>
</dbReference>
<feature type="binding site" description="axial binding residue" evidence="11">
    <location>
        <position position="537"/>
    </location>
    <ligand>
        <name>heme</name>
        <dbReference type="ChEBI" id="CHEBI:30413"/>
    </ligand>
    <ligandPart>
        <name>Fe</name>
        <dbReference type="ChEBI" id="CHEBI:18248"/>
    </ligandPart>
</feature>
<gene>
    <name evidence="14" type="ORF">HPP92_005756</name>
</gene>
<evidence type="ECO:0000256" key="9">
    <source>
        <dbReference type="ARBA" id="ARBA00023033"/>
    </source>
</evidence>
<keyword evidence="4 13" id="KW-0812">Transmembrane</keyword>
<reference evidence="14 15" key="1">
    <citation type="journal article" date="2020" name="Nat. Food">
        <title>A phased Vanilla planifolia genome enables genetic improvement of flavour and production.</title>
        <authorList>
            <person name="Hasing T."/>
            <person name="Tang H."/>
            <person name="Brym M."/>
            <person name="Khazi F."/>
            <person name="Huang T."/>
            <person name="Chambers A.H."/>
        </authorList>
    </citation>
    <scope>NUCLEOTIDE SEQUENCE [LARGE SCALE GENOMIC DNA]</scope>
    <source>
        <tissue evidence="14">Leaf</tissue>
    </source>
</reference>
<dbReference type="PRINTS" id="PR00385">
    <property type="entry name" value="P450"/>
</dbReference>
<dbReference type="InterPro" id="IPR002401">
    <property type="entry name" value="Cyt_P450_E_grp-I"/>
</dbReference>
<sequence>MVRIFHLMSSQFRFPSPVSDSVHQSLYKTHAATEMAIFTRLLAAMGSSSTPALFLVVILPCLLFSLLWFLKRTWWDPIRITRMMEAQGIKGPAYTFFRGSTAESSKLLAGAMAKPMELSHNVFPRVQPHFSSWFKTYGKTIVFDLFRQDLVLLSDACGLQPGSGRNVLIWQGPTPRLVVGDAELVKEILNDRMGVFPKGETPEFFKKLLGDGLAMTKGKKWARHRKLANHSFRAECIKRMIPEVVEEVESMMARWEAMEGREVDLSKEFTVFASEIISRFAFGSSYAEGNAIFTNIDRLALIVARNSFNVRLPLVRKLLRSPDDIESKRLEEEIRETILKIVKKREMMKEKGDINGYGDDLLGSLLSALHEANDEERITLQDLIDECKTFYFGGHETTATMLSWTFLLLATNPEWQEKARAEVVEIFGDRSLTSDDAAAVAKLKTLAMILNESLRLYPPVLNIMRVTERKTMLGKLVVPKGMELHLSPLIIHHDRSVWGDDAQLFRPERFAEGVATAVAKARGGAAFFPFGGGQRVCVGQGMAMLEARVALAMILRRYAFTISPGYVHSPIPRITIRPQYGIQVLLQKL</sequence>
<dbReference type="Gene3D" id="1.10.630.10">
    <property type="entry name" value="Cytochrome P450"/>
    <property type="match status" value="1"/>
</dbReference>
<dbReference type="PANTHER" id="PTHR24282">
    <property type="entry name" value="CYTOCHROME P450 FAMILY MEMBER"/>
    <property type="match status" value="1"/>
</dbReference>
<evidence type="ECO:0000313" key="14">
    <source>
        <dbReference type="EMBL" id="KAG0494762.1"/>
    </source>
</evidence>
<feature type="transmembrane region" description="Helical" evidence="13">
    <location>
        <begin position="52"/>
        <end position="70"/>
    </location>
</feature>
<protein>
    <recommendedName>
        <fullName evidence="16">Cytochrome P450</fullName>
    </recommendedName>
</protein>
<dbReference type="PANTHER" id="PTHR24282:SF266">
    <property type="entry name" value="CYTOCHROME P450-RELATED"/>
    <property type="match status" value="1"/>
</dbReference>
<evidence type="ECO:0000256" key="6">
    <source>
        <dbReference type="ARBA" id="ARBA00022989"/>
    </source>
</evidence>
<keyword evidence="6 13" id="KW-1133">Transmembrane helix</keyword>
<dbReference type="GO" id="GO:0006629">
    <property type="term" value="P:lipid metabolic process"/>
    <property type="evidence" value="ECO:0007669"/>
    <property type="project" value="UniProtKB-ARBA"/>
</dbReference>
<keyword evidence="8 11" id="KW-0408">Iron</keyword>
<evidence type="ECO:0000256" key="4">
    <source>
        <dbReference type="ARBA" id="ARBA00022692"/>
    </source>
</evidence>
<evidence type="ECO:0000256" key="2">
    <source>
        <dbReference type="ARBA" id="ARBA00010617"/>
    </source>
</evidence>
<evidence type="ECO:0000256" key="10">
    <source>
        <dbReference type="ARBA" id="ARBA00023136"/>
    </source>
</evidence>
<name>A0A835S069_VANPL</name>
<evidence type="ECO:0000256" key="11">
    <source>
        <dbReference type="PIRSR" id="PIRSR602401-1"/>
    </source>
</evidence>
<evidence type="ECO:0000256" key="8">
    <source>
        <dbReference type="ARBA" id="ARBA00023004"/>
    </source>
</evidence>
<evidence type="ECO:0000256" key="7">
    <source>
        <dbReference type="ARBA" id="ARBA00023002"/>
    </source>
</evidence>
<dbReference type="Proteomes" id="UP000639772">
    <property type="component" value="Unassembled WGS sequence"/>
</dbReference>
<dbReference type="InterPro" id="IPR050665">
    <property type="entry name" value="Cytochrome_P450_Monooxygen"/>
</dbReference>
<dbReference type="OrthoDB" id="1470350at2759"/>
<dbReference type="PRINTS" id="PR00463">
    <property type="entry name" value="EP450I"/>
</dbReference>
<dbReference type="PROSITE" id="PS00086">
    <property type="entry name" value="CYTOCHROME_P450"/>
    <property type="match status" value="1"/>
</dbReference>
<keyword evidence="10 13" id="KW-0472">Membrane</keyword>